<dbReference type="EMBL" id="MLJW01001062">
    <property type="protein sequence ID" value="OIQ80425.1"/>
    <property type="molecule type" value="Genomic_DNA"/>
</dbReference>
<sequence>MVTAFDTLQFADRLKDAGTPVAQAEATARLLGEALAAERAAWPTRADLARSDARRELLFGAVDQRFGAVDQHFDSVAQRFDVVDQRFDAVAQGFDAVAQRFEKVEQRLDRVEQLLGKVEQRLDKVEQQLAKLVTDVAVLGTRIDAVHADTRWIKGMLATQFAGMMALLVGMVWLLQRAVG</sequence>
<evidence type="ECO:0000313" key="3">
    <source>
        <dbReference type="EMBL" id="OIQ80425.1"/>
    </source>
</evidence>
<evidence type="ECO:0000256" key="2">
    <source>
        <dbReference type="SAM" id="Phobius"/>
    </source>
</evidence>
<feature type="coiled-coil region" evidence="1">
    <location>
        <begin position="94"/>
        <end position="135"/>
    </location>
</feature>
<proteinExistence type="predicted"/>
<protein>
    <submittedName>
        <fullName evidence="3">Hemolysin XhlA</fullName>
    </submittedName>
</protein>
<dbReference type="SUPFAM" id="SSF57997">
    <property type="entry name" value="Tropomyosin"/>
    <property type="match status" value="1"/>
</dbReference>
<accession>A0A1J5Q9W3</accession>
<keyword evidence="2" id="KW-0472">Membrane</keyword>
<dbReference type="Gene3D" id="6.10.250.2540">
    <property type="match status" value="1"/>
</dbReference>
<dbReference type="Gene3D" id="1.20.5.110">
    <property type="match status" value="1"/>
</dbReference>
<keyword evidence="2" id="KW-0812">Transmembrane</keyword>
<organism evidence="3">
    <name type="scientific">mine drainage metagenome</name>
    <dbReference type="NCBI Taxonomy" id="410659"/>
    <lineage>
        <taxon>unclassified sequences</taxon>
        <taxon>metagenomes</taxon>
        <taxon>ecological metagenomes</taxon>
    </lineage>
</organism>
<evidence type="ECO:0000256" key="1">
    <source>
        <dbReference type="SAM" id="Coils"/>
    </source>
</evidence>
<gene>
    <name evidence="3" type="ORF">GALL_378230</name>
</gene>
<dbReference type="AlphaFoldDB" id="A0A1J5Q9W3"/>
<keyword evidence="2" id="KW-1133">Transmembrane helix</keyword>
<comment type="caution">
    <text evidence="3">The sequence shown here is derived from an EMBL/GenBank/DDBJ whole genome shotgun (WGS) entry which is preliminary data.</text>
</comment>
<name>A0A1J5Q9W3_9ZZZZ</name>
<reference evidence="3" key="1">
    <citation type="submission" date="2016-10" db="EMBL/GenBank/DDBJ databases">
        <title>Sequence of Gallionella enrichment culture.</title>
        <authorList>
            <person name="Poehlein A."/>
            <person name="Muehling M."/>
            <person name="Daniel R."/>
        </authorList>
    </citation>
    <scope>NUCLEOTIDE SEQUENCE</scope>
</reference>
<feature type="transmembrane region" description="Helical" evidence="2">
    <location>
        <begin position="157"/>
        <end position="175"/>
    </location>
</feature>
<keyword evidence="1" id="KW-0175">Coiled coil</keyword>